<accession>A0ABQ5F623</accession>
<evidence type="ECO:0000313" key="2">
    <source>
        <dbReference type="EMBL" id="GJT58750.1"/>
    </source>
</evidence>
<evidence type="ECO:0000256" key="1">
    <source>
        <dbReference type="SAM" id="MobiDB-lite"/>
    </source>
</evidence>
<gene>
    <name evidence="2" type="ORF">Tco_1002283</name>
</gene>
<dbReference type="Proteomes" id="UP001151760">
    <property type="component" value="Unassembled WGS sequence"/>
</dbReference>
<reference evidence="2" key="2">
    <citation type="submission" date="2022-01" db="EMBL/GenBank/DDBJ databases">
        <authorList>
            <person name="Yamashiro T."/>
            <person name="Shiraishi A."/>
            <person name="Satake H."/>
            <person name="Nakayama K."/>
        </authorList>
    </citation>
    <scope>NUCLEOTIDE SEQUENCE</scope>
</reference>
<organism evidence="2 3">
    <name type="scientific">Tanacetum coccineum</name>
    <dbReference type="NCBI Taxonomy" id="301880"/>
    <lineage>
        <taxon>Eukaryota</taxon>
        <taxon>Viridiplantae</taxon>
        <taxon>Streptophyta</taxon>
        <taxon>Embryophyta</taxon>
        <taxon>Tracheophyta</taxon>
        <taxon>Spermatophyta</taxon>
        <taxon>Magnoliopsida</taxon>
        <taxon>eudicotyledons</taxon>
        <taxon>Gunneridae</taxon>
        <taxon>Pentapetalae</taxon>
        <taxon>asterids</taxon>
        <taxon>campanulids</taxon>
        <taxon>Asterales</taxon>
        <taxon>Asteraceae</taxon>
        <taxon>Asteroideae</taxon>
        <taxon>Anthemideae</taxon>
        <taxon>Anthemidinae</taxon>
        <taxon>Tanacetum</taxon>
    </lineage>
</organism>
<feature type="compositionally biased region" description="Polar residues" evidence="1">
    <location>
        <begin position="25"/>
        <end position="37"/>
    </location>
</feature>
<keyword evidence="3" id="KW-1185">Reference proteome</keyword>
<evidence type="ECO:0000313" key="3">
    <source>
        <dbReference type="Proteomes" id="UP001151760"/>
    </source>
</evidence>
<dbReference type="EMBL" id="BQNB010017045">
    <property type="protein sequence ID" value="GJT58750.1"/>
    <property type="molecule type" value="Genomic_DNA"/>
</dbReference>
<sequence length="199" mass="21796">MDGGFLSQKRSRVWRGVKEKDLNRNKMNTTSGNSLSTELDDTMNEDTSVVVATAATVTATTHVVDMTLEKEKCNTLDDTTVEKEKLCSLEDTNVMGSFPPLPTQVTTLVGNAPGKSFYANITGKPSRKKFNVRILFTPGGNGIDVVVLVDSIRAINEQFAKTAYGFFLGKKVAYLVVANYGRNTWGKYGLIRSMFSSST</sequence>
<proteinExistence type="predicted"/>
<protein>
    <submittedName>
        <fullName evidence="2">Uncharacterized protein</fullName>
    </submittedName>
</protein>
<comment type="caution">
    <text evidence="2">The sequence shown here is derived from an EMBL/GenBank/DDBJ whole genome shotgun (WGS) entry which is preliminary data.</text>
</comment>
<name>A0ABQ5F623_9ASTR</name>
<reference evidence="2" key="1">
    <citation type="journal article" date="2022" name="Int. J. Mol. Sci.">
        <title>Draft Genome of Tanacetum Coccineum: Genomic Comparison of Closely Related Tanacetum-Family Plants.</title>
        <authorList>
            <person name="Yamashiro T."/>
            <person name="Shiraishi A."/>
            <person name="Nakayama K."/>
            <person name="Satake H."/>
        </authorList>
    </citation>
    <scope>NUCLEOTIDE SEQUENCE</scope>
</reference>
<feature type="region of interest" description="Disordered" evidence="1">
    <location>
        <begin position="18"/>
        <end position="40"/>
    </location>
</feature>